<dbReference type="Pfam" id="PF17855">
    <property type="entry name" value="MCM_lid"/>
    <property type="match status" value="1"/>
</dbReference>
<evidence type="ECO:0000256" key="12">
    <source>
        <dbReference type="ARBA" id="ARBA00047995"/>
    </source>
</evidence>
<dbReference type="Pfam" id="PF26066">
    <property type="entry name" value="MCM9_N"/>
    <property type="match status" value="1"/>
</dbReference>
<keyword evidence="7" id="KW-0347">Helicase</keyword>
<dbReference type="SUPFAM" id="SSF52540">
    <property type="entry name" value="P-loop containing nucleoside triphosphate hydrolases"/>
    <property type="match status" value="1"/>
</dbReference>
<evidence type="ECO:0000256" key="1">
    <source>
        <dbReference type="ARBA" id="ARBA00004123"/>
    </source>
</evidence>
<dbReference type="InterPro" id="IPR033762">
    <property type="entry name" value="MCM_OB"/>
</dbReference>
<evidence type="ECO:0000256" key="9">
    <source>
        <dbReference type="ARBA" id="ARBA00023125"/>
    </source>
</evidence>
<dbReference type="EMBL" id="FNXT01001145">
    <property type="protein sequence ID" value="SZX72655.1"/>
    <property type="molecule type" value="Genomic_DNA"/>
</dbReference>
<dbReference type="GO" id="GO:0005524">
    <property type="term" value="F:ATP binding"/>
    <property type="evidence" value="ECO:0007669"/>
    <property type="project" value="UniProtKB-KW"/>
</dbReference>
<evidence type="ECO:0000256" key="11">
    <source>
        <dbReference type="ARBA" id="ARBA00023242"/>
    </source>
</evidence>
<gene>
    <name evidence="15" type="ORF">BQ4739_LOCUS12808</name>
</gene>
<protein>
    <recommendedName>
        <fullName evidence="3">DNA helicase</fullName>
        <ecNumber evidence="3">3.6.4.12</ecNumber>
    </recommendedName>
</protein>
<proteinExistence type="inferred from homology"/>
<dbReference type="AlphaFoldDB" id="A0A383W4T7"/>
<dbReference type="InterPro" id="IPR041562">
    <property type="entry name" value="MCM_lid"/>
</dbReference>
<evidence type="ECO:0000256" key="7">
    <source>
        <dbReference type="ARBA" id="ARBA00022806"/>
    </source>
</evidence>
<feature type="domain" description="MCM C-terminal AAA(+) ATPase" evidence="14">
    <location>
        <begin position="310"/>
        <end position="516"/>
    </location>
</feature>
<evidence type="ECO:0000256" key="10">
    <source>
        <dbReference type="ARBA" id="ARBA00023204"/>
    </source>
</evidence>
<keyword evidence="10" id="KW-0234">DNA repair</keyword>
<dbReference type="InterPro" id="IPR031327">
    <property type="entry name" value="MCM"/>
</dbReference>
<dbReference type="EC" id="3.6.4.12" evidence="3"/>
<keyword evidence="4 13" id="KW-0547">Nucleotide-binding</keyword>
<dbReference type="PANTHER" id="PTHR11630">
    <property type="entry name" value="DNA REPLICATION LICENSING FACTOR MCM FAMILY MEMBER"/>
    <property type="match status" value="1"/>
</dbReference>
<keyword evidence="6" id="KW-0378">Hydrolase</keyword>
<evidence type="ECO:0000313" key="16">
    <source>
        <dbReference type="Proteomes" id="UP000256970"/>
    </source>
</evidence>
<evidence type="ECO:0000256" key="8">
    <source>
        <dbReference type="ARBA" id="ARBA00022840"/>
    </source>
</evidence>
<dbReference type="Gene3D" id="2.40.50.140">
    <property type="entry name" value="Nucleic acid-binding proteins"/>
    <property type="match status" value="1"/>
</dbReference>
<keyword evidence="8 13" id="KW-0067">ATP-binding</keyword>
<dbReference type="GO" id="GO:0000724">
    <property type="term" value="P:double-strand break repair via homologous recombination"/>
    <property type="evidence" value="ECO:0007669"/>
    <property type="project" value="TreeGrafter"/>
</dbReference>
<comment type="catalytic activity">
    <reaction evidence="12">
        <text>ATP + H2O = ADP + phosphate + H(+)</text>
        <dbReference type="Rhea" id="RHEA:13065"/>
        <dbReference type="ChEBI" id="CHEBI:15377"/>
        <dbReference type="ChEBI" id="CHEBI:15378"/>
        <dbReference type="ChEBI" id="CHEBI:30616"/>
        <dbReference type="ChEBI" id="CHEBI:43474"/>
        <dbReference type="ChEBI" id="CHEBI:456216"/>
        <dbReference type="EC" id="3.6.4.12"/>
    </reaction>
</comment>
<dbReference type="InterPro" id="IPR027417">
    <property type="entry name" value="P-loop_NTPase"/>
</dbReference>
<keyword evidence="5" id="KW-0227">DNA damage</keyword>
<evidence type="ECO:0000313" key="15">
    <source>
        <dbReference type="EMBL" id="SZX72655.1"/>
    </source>
</evidence>
<organism evidence="15 16">
    <name type="scientific">Tetradesmus obliquus</name>
    <name type="common">Green alga</name>
    <name type="synonym">Acutodesmus obliquus</name>
    <dbReference type="NCBI Taxonomy" id="3088"/>
    <lineage>
        <taxon>Eukaryota</taxon>
        <taxon>Viridiplantae</taxon>
        <taxon>Chlorophyta</taxon>
        <taxon>core chlorophytes</taxon>
        <taxon>Chlorophyceae</taxon>
        <taxon>CS clade</taxon>
        <taxon>Sphaeropleales</taxon>
        <taxon>Scenedesmaceae</taxon>
        <taxon>Tetradesmus</taxon>
    </lineage>
</organism>
<evidence type="ECO:0000256" key="13">
    <source>
        <dbReference type="RuleBase" id="RU004070"/>
    </source>
</evidence>
<dbReference type="GO" id="GO:0005634">
    <property type="term" value="C:nucleus"/>
    <property type="evidence" value="ECO:0007669"/>
    <property type="project" value="UniProtKB-SubCell"/>
</dbReference>
<dbReference type="PRINTS" id="PR01657">
    <property type="entry name" value="MCMFAMILY"/>
</dbReference>
<dbReference type="Gene3D" id="3.40.50.300">
    <property type="entry name" value="P-loop containing nucleotide triphosphate hydrolases"/>
    <property type="match status" value="1"/>
</dbReference>
<name>A0A383W4T7_TETOB</name>
<dbReference type="STRING" id="3088.A0A383W4T7"/>
<keyword evidence="11" id="KW-0539">Nucleus</keyword>
<evidence type="ECO:0000256" key="2">
    <source>
        <dbReference type="ARBA" id="ARBA00008010"/>
    </source>
</evidence>
<evidence type="ECO:0000256" key="3">
    <source>
        <dbReference type="ARBA" id="ARBA00012551"/>
    </source>
</evidence>
<dbReference type="GO" id="GO:0042555">
    <property type="term" value="C:MCM complex"/>
    <property type="evidence" value="ECO:0007669"/>
    <property type="project" value="TreeGrafter"/>
</dbReference>
<dbReference type="InterPro" id="IPR001208">
    <property type="entry name" value="MCM_dom"/>
</dbReference>
<dbReference type="PANTHER" id="PTHR11630:SF48">
    <property type="entry name" value="DNA HELICASE MCM9"/>
    <property type="match status" value="1"/>
</dbReference>
<keyword evidence="16" id="KW-1185">Reference proteome</keyword>
<dbReference type="Proteomes" id="UP000256970">
    <property type="component" value="Unassembled WGS sequence"/>
</dbReference>
<evidence type="ECO:0000256" key="6">
    <source>
        <dbReference type="ARBA" id="ARBA00022801"/>
    </source>
</evidence>
<dbReference type="SMART" id="SM00350">
    <property type="entry name" value="MCM"/>
    <property type="match status" value="1"/>
</dbReference>
<reference evidence="15 16" key="1">
    <citation type="submission" date="2016-10" db="EMBL/GenBank/DDBJ databases">
        <authorList>
            <person name="Cai Z."/>
        </authorList>
    </citation>
    <scope>NUCLEOTIDE SEQUENCE [LARGE SCALE GENOMIC DNA]</scope>
</reference>
<evidence type="ECO:0000256" key="4">
    <source>
        <dbReference type="ARBA" id="ARBA00022741"/>
    </source>
</evidence>
<keyword evidence="9 13" id="KW-0238">DNA-binding</keyword>
<dbReference type="InterPro" id="IPR012340">
    <property type="entry name" value="NA-bd_OB-fold"/>
</dbReference>
<evidence type="ECO:0000259" key="14">
    <source>
        <dbReference type="PROSITE" id="PS50051"/>
    </source>
</evidence>
<dbReference type="Pfam" id="PF17207">
    <property type="entry name" value="MCM_OB"/>
    <property type="match status" value="1"/>
</dbReference>
<sequence>MAFDEQTAGAALATCCQQELEAVLLAAELDDHYGVLLDFITLLHENAQLAAAIVANPQPMLELLEDALLTAQDTVMQQHPHRQTMVVKPNAHVRLHNLPYSMDPDPNPLNPSISSIGSAHLGKLVTISGTVLKAGPVKMFAAQKVFMCNKCKHRFLLKNSSDGSDGNSSSNYDLPMECPSQGPRPCMGTNFRPVDDGPGSACYTNHQELRVQQQLQCLEPGSVPASISVVLQDELADSCQPGDDVEVTGIVRAQWRPLFPGARCDGTLAIKACQVRSINSRHRAAAAPPEGLQEQFRDFWAFHAGCPLKGRNKILASICPQIYGLFLVKLAVALTLIGGCPRRDNSGAHIRGEVHMLLIGDPGTGKSQVMKFAARMAPRAVVTTGRGTTGAGLTVSAMKEGGAWSLEAGALVLADGGLCCIDEFECIREADRAMIHEAMEQQTLHIAKAGMVTTLSTRTSVLGVTNPAKGAFKHGSNCAGVAATSLSGPLLSRFDIVLLLLDQHEPTWDKIVSDHVLTTHQQAQQPFVRALHGWSVDELRSYVAWAKAACPNLTMSTEAEQVLLAYYQSQRRAEQRSQARTTIRMLESLVRVSQAHARLCARSAVTLQDAVMAVLVLDSSMCGSSLLGWSNALHTHFPEDPDAEYEQLERLVLAGLGLQEMVSAAAGGDDGGGVAGGGYGENDGNDGFGLGSQGW</sequence>
<dbReference type="GO" id="GO:0016787">
    <property type="term" value="F:hydrolase activity"/>
    <property type="evidence" value="ECO:0007669"/>
    <property type="project" value="UniProtKB-KW"/>
</dbReference>
<dbReference type="GO" id="GO:0017116">
    <property type="term" value="F:single-stranded DNA helicase activity"/>
    <property type="evidence" value="ECO:0007669"/>
    <property type="project" value="TreeGrafter"/>
</dbReference>
<comment type="subcellular location">
    <subcellularLocation>
        <location evidence="1">Nucleus</location>
    </subcellularLocation>
</comment>
<comment type="similarity">
    <text evidence="2 13">Belongs to the MCM family.</text>
</comment>
<accession>A0A383W4T7</accession>
<evidence type="ECO:0000256" key="5">
    <source>
        <dbReference type="ARBA" id="ARBA00022763"/>
    </source>
</evidence>
<dbReference type="SUPFAM" id="SSF50249">
    <property type="entry name" value="Nucleic acid-binding proteins"/>
    <property type="match status" value="1"/>
</dbReference>
<dbReference type="InterPro" id="IPR058768">
    <property type="entry name" value="MCM9_N"/>
</dbReference>
<dbReference type="GO" id="GO:0003697">
    <property type="term" value="F:single-stranded DNA binding"/>
    <property type="evidence" value="ECO:0007669"/>
    <property type="project" value="TreeGrafter"/>
</dbReference>
<dbReference type="PROSITE" id="PS50051">
    <property type="entry name" value="MCM_2"/>
    <property type="match status" value="1"/>
</dbReference>
<dbReference type="Gene3D" id="2.20.28.10">
    <property type="match status" value="1"/>
</dbReference>
<dbReference type="Pfam" id="PF00493">
    <property type="entry name" value="MCM"/>
    <property type="match status" value="1"/>
</dbReference>